<protein>
    <submittedName>
        <fullName evidence="1">Uracil-DNA glycosylase</fullName>
    </submittedName>
</protein>
<proteinExistence type="predicted"/>
<dbReference type="Gene3D" id="3.40.470.10">
    <property type="entry name" value="Uracil-DNA glycosylase-like domain"/>
    <property type="match status" value="1"/>
</dbReference>
<dbReference type="SUPFAM" id="SSF52141">
    <property type="entry name" value="Uracil-DNA glycosylase-like"/>
    <property type="match status" value="1"/>
</dbReference>
<dbReference type="CDD" id="cd10035">
    <property type="entry name" value="UDG_like"/>
    <property type="match status" value="1"/>
</dbReference>
<dbReference type="AlphaFoldDB" id="A0AA45L908"/>
<dbReference type="EMBL" id="CP073249">
    <property type="protein sequence ID" value="QUF04990.1"/>
    <property type="molecule type" value="Genomic_DNA"/>
</dbReference>
<name>A0AA45L908_9PSEU</name>
<gene>
    <name evidence="1" type="ORF">KCV87_02340</name>
</gene>
<evidence type="ECO:0000313" key="2">
    <source>
        <dbReference type="Proteomes" id="UP000677152"/>
    </source>
</evidence>
<organism evidence="1 2">
    <name type="scientific">Actinosynnema pretiosum subsp. pretiosum</name>
    <dbReference type="NCBI Taxonomy" id="103721"/>
    <lineage>
        <taxon>Bacteria</taxon>
        <taxon>Bacillati</taxon>
        <taxon>Actinomycetota</taxon>
        <taxon>Actinomycetes</taxon>
        <taxon>Pseudonocardiales</taxon>
        <taxon>Pseudonocardiaceae</taxon>
        <taxon>Actinosynnema</taxon>
    </lineage>
</organism>
<evidence type="ECO:0000313" key="1">
    <source>
        <dbReference type="EMBL" id="QUF04990.1"/>
    </source>
</evidence>
<reference evidence="1" key="1">
    <citation type="submission" date="2021-04" db="EMBL/GenBank/DDBJ databases">
        <title>Genomic sequence of Actinosynnema pretiosum subsp. pretiosum ATCC 31280 (C-14919).</title>
        <authorList>
            <person name="Bai L."/>
            <person name="Wang X."/>
            <person name="Xiao Y."/>
        </authorList>
    </citation>
    <scope>NUCLEOTIDE SEQUENCE</scope>
    <source>
        <strain evidence="1">ATCC 31280</strain>
    </source>
</reference>
<sequence length="208" mass="21643">MERANADPAVVAAKHARLGEPHVAPLVALADRIAAAEGLPAGAVPYPDPDFGGVRARALVLLDNPGPRAKAGTGGSGLLSVENDDPTAARAHAAYSYLGVDLGQCLHWNACPFPTVKDNSTAGERARAARWTGELLRLLPALEVVVLLGRAAEDGWSRVRPRRPDLVVLSGPHPSNRGINAVAGNAQLFGATMRGLAERLAEPPRATG</sequence>
<dbReference type="Proteomes" id="UP000677152">
    <property type="component" value="Chromosome"/>
</dbReference>
<dbReference type="InterPro" id="IPR036895">
    <property type="entry name" value="Uracil-DNA_glycosylase-like_sf"/>
</dbReference>
<accession>A0AA45L908</accession>